<reference evidence="2" key="1">
    <citation type="submission" date="2015-10" db="EMBL/GenBank/DDBJ databases">
        <title>Genome of Paenibacillus bovis sp. nov.</title>
        <authorList>
            <person name="Wu Z."/>
            <person name="Gao C."/>
            <person name="Liu Z."/>
            <person name="Zheng H."/>
        </authorList>
    </citation>
    <scope>NUCLEOTIDE SEQUENCE [LARGE SCALE GENOMIC DNA]</scope>
    <source>
        <strain evidence="2">BD3526</strain>
    </source>
</reference>
<reference evidence="1 2" key="2">
    <citation type="journal article" date="2016" name="Int. J. Syst. Evol. Microbiol.">
        <title>Paenibacillus bovis sp. nov., isolated from raw yak (Bos grunniens) milk.</title>
        <authorList>
            <person name="Gao C."/>
            <person name="Han J."/>
            <person name="Liu Z."/>
            <person name="Xu X."/>
            <person name="Hang F."/>
            <person name="Wu Z."/>
        </authorList>
    </citation>
    <scope>NUCLEOTIDE SEQUENCE [LARGE SCALE GENOMIC DNA]</scope>
    <source>
        <strain evidence="1 2">BD3526</strain>
    </source>
</reference>
<accession>A0A172ZDN6</accession>
<dbReference type="STRING" id="1616788.AR543_06945"/>
<name>A0A172ZDN6_9BACL</name>
<protein>
    <recommendedName>
        <fullName evidence="3">DUF4309 domain-containing protein</fullName>
    </recommendedName>
</protein>
<dbReference type="AlphaFoldDB" id="A0A172ZDN6"/>
<evidence type="ECO:0000313" key="1">
    <source>
        <dbReference type="EMBL" id="ANF95766.1"/>
    </source>
</evidence>
<dbReference type="KEGG" id="pbv:AR543_06945"/>
<dbReference type="EMBL" id="CP013023">
    <property type="protein sequence ID" value="ANF95766.1"/>
    <property type="molecule type" value="Genomic_DNA"/>
</dbReference>
<evidence type="ECO:0000313" key="2">
    <source>
        <dbReference type="Proteomes" id="UP000078148"/>
    </source>
</evidence>
<proteinExistence type="predicted"/>
<dbReference type="OrthoDB" id="2612769at2"/>
<dbReference type="RefSeq" id="WP_060533010.1">
    <property type="nucleotide sequence ID" value="NZ_CP013023.1"/>
</dbReference>
<keyword evidence="2" id="KW-1185">Reference proteome</keyword>
<organism evidence="1 2">
    <name type="scientific">Paenibacillus bovis</name>
    <dbReference type="NCBI Taxonomy" id="1616788"/>
    <lineage>
        <taxon>Bacteria</taxon>
        <taxon>Bacillati</taxon>
        <taxon>Bacillota</taxon>
        <taxon>Bacilli</taxon>
        <taxon>Bacillales</taxon>
        <taxon>Paenibacillaceae</taxon>
        <taxon>Paenibacillus</taxon>
    </lineage>
</organism>
<dbReference type="Proteomes" id="UP000078148">
    <property type="component" value="Chromosome"/>
</dbReference>
<evidence type="ECO:0008006" key="3">
    <source>
        <dbReference type="Google" id="ProtNLM"/>
    </source>
</evidence>
<gene>
    <name evidence="1" type="ORF">AR543_06945</name>
</gene>
<sequence>MIKKYAVTSLLTALLTVNLSGPAELEAAAYKKELAGPLTSQLQISPSVSAASLPMLATLAATSPVMPLNSKTGSMLKKGYIPGYKLRFGMTMQQVQKIYGQPVRSDYYLGGEYFKLSNMPNAVFFFEGPNHTLSGILIVPPGFQGKTFTDIRKALGKPDSQENDFLEGYDQVMMYTYDKVTMYFGANNGKLIDVLIVNK</sequence>